<dbReference type="SMART" id="SM00304">
    <property type="entry name" value="HAMP"/>
    <property type="match status" value="1"/>
</dbReference>
<comment type="caution">
    <text evidence="12">The sequence shown here is derived from an EMBL/GenBank/DDBJ whole genome shotgun (WGS) entry which is preliminary data.</text>
</comment>
<gene>
    <name evidence="12" type="ORF">LQ50_14460</name>
</gene>
<dbReference type="Pfam" id="PF00672">
    <property type="entry name" value="HAMP"/>
    <property type="match status" value="1"/>
</dbReference>
<dbReference type="InterPro" id="IPR004089">
    <property type="entry name" value="MCPsignal_dom"/>
</dbReference>
<dbReference type="eggNOG" id="COG0840">
    <property type="taxonomic scope" value="Bacteria"/>
</dbReference>
<evidence type="ECO:0000259" key="10">
    <source>
        <dbReference type="PROSITE" id="PS50111"/>
    </source>
</evidence>
<evidence type="ECO:0000256" key="9">
    <source>
        <dbReference type="SAM" id="Phobius"/>
    </source>
</evidence>
<dbReference type="PROSITE" id="PS50885">
    <property type="entry name" value="HAMP"/>
    <property type="match status" value="1"/>
</dbReference>
<dbReference type="CDD" id="cd06225">
    <property type="entry name" value="HAMP"/>
    <property type="match status" value="1"/>
</dbReference>
<dbReference type="Pfam" id="PF00015">
    <property type="entry name" value="MCPsignal"/>
    <property type="match status" value="1"/>
</dbReference>
<evidence type="ECO:0000256" key="4">
    <source>
        <dbReference type="ARBA" id="ARBA00022989"/>
    </source>
</evidence>
<accession>A0A0B0IE78</accession>
<dbReference type="PANTHER" id="PTHR32089:SF112">
    <property type="entry name" value="LYSOZYME-LIKE PROTEIN-RELATED"/>
    <property type="match status" value="1"/>
</dbReference>
<dbReference type="SUPFAM" id="SSF58104">
    <property type="entry name" value="Methyl-accepting chemotaxis protein (MCP) signaling domain"/>
    <property type="match status" value="1"/>
</dbReference>
<dbReference type="GO" id="GO:0005886">
    <property type="term" value="C:plasma membrane"/>
    <property type="evidence" value="ECO:0007669"/>
    <property type="project" value="UniProtKB-SubCell"/>
</dbReference>
<feature type="domain" description="HAMP" evidence="11">
    <location>
        <begin position="208"/>
        <end position="260"/>
    </location>
</feature>
<organism evidence="12 13">
    <name type="scientific">Halalkalibacter okhensis</name>
    <dbReference type="NCBI Taxonomy" id="333138"/>
    <lineage>
        <taxon>Bacteria</taxon>
        <taxon>Bacillati</taxon>
        <taxon>Bacillota</taxon>
        <taxon>Bacilli</taxon>
        <taxon>Bacillales</taxon>
        <taxon>Bacillaceae</taxon>
        <taxon>Halalkalibacter</taxon>
    </lineage>
</organism>
<dbReference type="PANTHER" id="PTHR32089">
    <property type="entry name" value="METHYL-ACCEPTING CHEMOTAXIS PROTEIN MCPB"/>
    <property type="match status" value="1"/>
</dbReference>
<comment type="subcellular location">
    <subcellularLocation>
        <location evidence="1">Cell membrane</location>
        <topology evidence="1">Multi-pass membrane protein</topology>
    </subcellularLocation>
</comment>
<reference evidence="12 13" key="1">
    <citation type="submission" date="2014-09" db="EMBL/GenBank/DDBJ databases">
        <title>Genome sequencing and annotation of Bacillus Okhensis strain Kh10-101T.</title>
        <authorList>
            <person name="Prakash J.S."/>
        </authorList>
    </citation>
    <scope>NUCLEOTIDE SEQUENCE [LARGE SCALE GENOMIC DNA]</scope>
    <source>
        <strain evidence="13">Kh10-101T</strain>
    </source>
</reference>
<evidence type="ECO:0000256" key="7">
    <source>
        <dbReference type="ARBA" id="ARBA00029447"/>
    </source>
</evidence>
<keyword evidence="4 9" id="KW-1133">Transmembrane helix</keyword>
<evidence type="ECO:0000313" key="13">
    <source>
        <dbReference type="Proteomes" id="UP000030832"/>
    </source>
</evidence>
<feature type="transmembrane region" description="Helical" evidence="9">
    <location>
        <begin position="184"/>
        <end position="207"/>
    </location>
</feature>
<evidence type="ECO:0000259" key="11">
    <source>
        <dbReference type="PROSITE" id="PS50885"/>
    </source>
</evidence>
<dbReference type="EMBL" id="JRJU01000017">
    <property type="protein sequence ID" value="KHF39630.1"/>
    <property type="molecule type" value="Genomic_DNA"/>
</dbReference>
<dbReference type="STRING" id="333138.LQ50_14460"/>
<dbReference type="Gene3D" id="6.10.340.10">
    <property type="match status" value="1"/>
</dbReference>
<evidence type="ECO:0000256" key="3">
    <source>
        <dbReference type="ARBA" id="ARBA00022692"/>
    </source>
</evidence>
<feature type="transmembrane region" description="Helical" evidence="9">
    <location>
        <begin position="12"/>
        <end position="36"/>
    </location>
</feature>
<dbReference type="Pfam" id="PF17202">
    <property type="entry name" value="sCache_3_3"/>
    <property type="match status" value="1"/>
</dbReference>
<dbReference type="SUPFAM" id="SSF103190">
    <property type="entry name" value="Sensory domain-like"/>
    <property type="match status" value="1"/>
</dbReference>
<keyword evidence="5 9" id="KW-0472">Membrane</keyword>
<dbReference type="Proteomes" id="UP000030832">
    <property type="component" value="Unassembled WGS sequence"/>
</dbReference>
<evidence type="ECO:0000256" key="2">
    <source>
        <dbReference type="ARBA" id="ARBA00022475"/>
    </source>
</evidence>
<dbReference type="InterPro" id="IPR029151">
    <property type="entry name" value="Sensor-like_sf"/>
</dbReference>
<dbReference type="AlphaFoldDB" id="A0A0B0IE78"/>
<name>A0A0B0IE78_9BACI</name>
<evidence type="ECO:0000256" key="6">
    <source>
        <dbReference type="ARBA" id="ARBA00023224"/>
    </source>
</evidence>
<evidence type="ECO:0000256" key="8">
    <source>
        <dbReference type="PROSITE-ProRule" id="PRU00284"/>
    </source>
</evidence>
<keyword evidence="13" id="KW-1185">Reference proteome</keyword>
<evidence type="ECO:0000313" key="12">
    <source>
        <dbReference type="EMBL" id="KHF39630.1"/>
    </source>
</evidence>
<keyword evidence="6 8" id="KW-0807">Transducer</keyword>
<feature type="domain" description="Methyl-accepting transducer" evidence="10">
    <location>
        <begin position="279"/>
        <end position="550"/>
    </location>
</feature>
<dbReference type="CDD" id="cd11386">
    <property type="entry name" value="MCP_signal"/>
    <property type="match status" value="1"/>
</dbReference>
<keyword evidence="3 9" id="KW-0812">Transmembrane</keyword>
<dbReference type="InterPro" id="IPR033463">
    <property type="entry name" value="sCache_3"/>
</dbReference>
<dbReference type="RefSeq" id="WP_034630216.1">
    <property type="nucleotide sequence ID" value="NZ_JRJU01000017.1"/>
</dbReference>
<protein>
    <submittedName>
        <fullName evidence="12">Chemotaxis protein</fullName>
    </submittedName>
</protein>
<proteinExistence type="inferred from homology"/>
<sequence>MKTFNNLKLATKINLLVIAIFLVFSVVVGFVVHLLVTDGVKQSAIEKARSDMYLSYQAIEQKFPGEWEIEDGRLLKGNVLVNDNFEMVDYIAEMTGGTVTIFQGDTRVSTNVQIDGQRAVGTQASDAVIETVLQNGQDYFGEANVAGVMNQTAYQPIVDRNGETIGMWFVGVSQEFIDETISNIITGLVMVLAIGLGIAIIVVILFAKQIKKRLSNVEAALESAGNGDFTTSLEDNYKDEIGQLSRSYNSMKDNLSALIQQVIETSEQVAASSEELSAGAEETSRATDQISESIQSIAAGSESQVSTTGKANHSAAAISENMNQISNNANKVTESAMMTKEKSKSGYSVIQESVNKMKLVSTKADEISKVVQRLGQKSSEIGNVVTLITEVADQTNLLALNAAIEAARAGEQGRGFAVVADEVRKLAEQSSQSGGQIQSLILEIQNEISQSVRSMDETRSAVREGSIAVERAGDEFEGISVSVQDVTAQIQEVMGNIQQVTNQMTSMVSFIDEAAGIAEESSAYSQEVAAAAEEQNATMEEISASATTLSGMAEELKESVKKFRV</sequence>
<evidence type="ECO:0000256" key="5">
    <source>
        <dbReference type="ARBA" id="ARBA00023136"/>
    </source>
</evidence>
<dbReference type="SMART" id="SM00283">
    <property type="entry name" value="MA"/>
    <property type="match status" value="1"/>
</dbReference>
<dbReference type="InterPro" id="IPR003660">
    <property type="entry name" value="HAMP_dom"/>
</dbReference>
<comment type="similarity">
    <text evidence="7">Belongs to the methyl-accepting chemotaxis (MCP) protein family.</text>
</comment>
<dbReference type="Gene3D" id="1.10.287.950">
    <property type="entry name" value="Methyl-accepting chemotaxis protein"/>
    <property type="match status" value="1"/>
</dbReference>
<dbReference type="PROSITE" id="PS50111">
    <property type="entry name" value="CHEMOTAXIS_TRANSDUC_2"/>
    <property type="match status" value="1"/>
</dbReference>
<evidence type="ECO:0000256" key="1">
    <source>
        <dbReference type="ARBA" id="ARBA00004651"/>
    </source>
</evidence>
<keyword evidence="2" id="KW-1003">Cell membrane</keyword>
<dbReference type="GO" id="GO:0007165">
    <property type="term" value="P:signal transduction"/>
    <property type="evidence" value="ECO:0007669"/>
    <property type="project" value="UniProtKB-KW"/>
</dbReference>
<dbReference type="OrthoDB" id="9814363at2"/>